<organism evidence="2 3">
    <name type="scientific">Ascoidea rubescens DSM 1968</name>
    <dbReference type="NCBI Taxonomy" id="1344418"/>
    <lineage>
        <taxon>Eukaryota</taxon>
        <taxon>Fungi</taxon>
        <taxon>Dikarya</taxon>
        <taxon>Ascomycota</taxon>
        <taxon>Saccharomycotina</taxon>
        <taxon>Saccharomycetes</taxon>
        <taxon>Ascoideaceae</taxon>
        <taxon>Ascoidea</taxon>
    </lineage>
</organism>
<evidence type="ECO:0000313" key="2">
    <source>
        <dbReference type="EMBL" id="ODV60583.1"/>
    </source>
</evidence>
<accession>A0A1D2VGF9</accession>
<sequence>MVERQYKGYYNRPYSRYRARSNFQKNNNEGYAEQDMDGDDRNITNRTPSPSPSFSSSSLNDFKTAPIASKKKYYGKSSKYNNNHSNFHHKDNDSNSYKNSNGGNKSHYIYNRDKELINDSSSKTKRYLRFNSSSGNNHKAENNSEEYGLISRNNDNNKLQKSYELRIKYFEKIQRDFLKSITENKNKELNRLFEDSETERDTEKDQATEKEMQIQNSGSKHKNQIKSTNNVEVKTEKENAVEKTLFELRILRESLLNNEIDEFTIKVYLYSIKIAVSLGYYETYLPSILFLISNVINNDDKQMLLMEYEIKEIISIYILHLLHFNNRINKTDEIHNIQELNEIFSNDLNINLCYKLYYRYEINDNVILSFINSISARSFYKWFETYKILETNLNLSYLNLLRKFGINMNIIYLIFHINSCYPRIKISDFEKDFLLNVEDIDLDYIVDKYGSARSRLKLCNHWIIDRENNYIVIKEKSQKRK</sequence>
<evidence type="ECO:0000256" key="1">
    <source>
        <dbReference type="SAM" id="MobiDB-lite"/>
    </source>
</evidence>
<dbReference type="GeneID" id="30965518"/>
<dbReference type="OrthoDB" id="2100128at2759"/>
<gene>
    <name evidence="2" type="ORF">ASCRUDRAFT_71061</name>
</gene>
<dbReference type="PANTHER" id="PTHR39398">
    <property type="entry name" value="YALI0F14311P"/>
    <property type="match status" value="1"/>
</dbReference>
<protein>
    <submittedName>
        <fullName evidence="2">Uncharacterized protein</fullName>
    </submittedName>
</protein>
<proteinExistence type="predicted"/>
<dbReference type="AlphaFoldDB" id="A0A1D2VGF9"/>
<dbReference type="RefSeq" id="XP_020046890.1">
    <property type="nucleotide sequence ID" value="XM_020191882.1"/>
</dbReference>
<keyword evidence="3" id="KW-1185">Reference proteome</keyword>
<feature type="region of interest" description="Disordered" evidence="1">
    <location>
        <begin position="19"/>
        <end position="107"/>
    </location>
</feature>
<dbReference type="Proteomes" id="UP000095038">
    <property type="component" value="Unassembled WGS sequence"/>
</dbReference>
<evidence type="ECO:0000313" key="3">
    <source>
        <dbReference type="Proteomes" id="UP000095038"/>
    </source>
</evidence>
<dbReference type="STRING" id="1344418.A0A1D2VGF9"/>
<dbReference type="EMBL" id="KV454482">
    <property type="protein sequence ID" value="ODV60583.1"/>
    <property type="molecule type" value="Genomic_DNA"/>
</dbReference>
<feature type="compositionally biased region" description="Basic and acidic residues" evidence="1">
    <location>
        <begin position="192"/>
        <end position="212"/>
    </location>
</feature>
<reference evidence="3" key="1">
    <citation type="submission" date="2016-05" db="EMBL/GenBank/DDBJ databases">
        <title>Comparative genomics of biotechnologically important yeasts.</title>
        <authorList>
            <consortium name="DOE Joint Genome Institute"/>
            <person name="Riley R."/>
            <person name="Haridas S."/>
            <person name="Wolfe K.H."/>
            <person name="Lopes M.R."/>
            <person name="Hittinger C.T."/>
            <person name="Goker M."/>
            <person name="Salamov A."/>
            <person name="Wisecaver J."/>
            <person name="Long T.M."/>
            <person name="Aerts A.L."/>
            <person name="Barry K."/>
            <person name="Choi C."/>
            <person name="Clum A."/>
            <person name="Coughlan A.Y."/>
            <person name="Deshpande S."/>
            <person name="Douglass A.P."/>
            <person name="Hanson S.J."/>
            <person name="Klenk H.-P."/>
            <person name="Labutti K."/>
            <person name="Lapidus A."/>
            <person name="Lindquist E."/>
            <person name="Lipzen A."/>
            <person name="Meier-Kolthoff J.P."/>
            <person name="Ohm R.A."/>
            <person name="Otillar R.P."/>
            <person name="Pangilinan J."/>
            <person name="Peng Y."/>
            <person name="Rokas A."/>
            <person name="Rosa C.A."/>
            <person name="Scheuner C."/>
            <person name="Sibirny A.A."/>
            <person name="Slot J.C."/>
            <person name="Stielow J.B."/>
            <person name="Sun H."/>
            <person name="Kurtzman C.P."/>
            <person name="Blackwell M."/>
            <person name="Grigoriev I.V."/>
            <person name="Jeffries T.W."/>
        </authorList>
    </citation>
    <scope>NUCLEOTIDE SEQUENCE [LARGE SCALE GENOMIC DNA]</scope>
    <source>
        <strain evidence="3">DSM 1968</strain>
    </source>
</reference>
<feature type="compositionally biased region" description="Low complexity" evidence="1">
    <location>
        <begin position="75"/>
        <end position="85"/>
    </location>
</feature>
<dbReference type="PANTHER" id="PTHR39398:SF1">
    <property type="entry name" value="CSN8_PSMD8_EIF3K DOMAIN-CONTAINING PROTEIN"/>
    <property type="match status" value="1"/>
</dbReference>
<name>A0A1D2VGF9_9ASCO</name>
<dbReference type="InParanoid" id="A0A1D2VGF9"/>
<feature type="compositionally biased region" description="Low complexity" evidence="1">
    <location>
        <begin position="94"/>
        <end position="106"/>
    </location>
</feature>
<feature type="region of interest" description="Disordered" evidence="1">
    <location>
        <begin position="192"/>
        <end position="233"/>
    </location>
</feature>